<dbReference type="InterPro" id="IPR036595">
    <property type="entry name" value="A-macroglobulin_rcpt-bd_sf"/>
</dbReference>
<dbReference type="EMBL" id="JAHQIW010007160">
    <property type="protein sequence ID" value="KAJ1372600.1"/>
    <property type="molecule type" value="Genomic_DNA"/>
</dbReference>
<accession>A0AAD5RAS1</accession>
<keyword evidence="5" id="KW-1185">Reference proteome</keyword>
<dbReference type="GO" id="GO:0005576">
    <property type="term" value="C:extracellular region"/>
    <property type="evidence" value="ECO:0007669"/>
    <property type="project" value="InterPro"/>
</dbReference>
<dbReference type="SUPFAM" id="SSF48239">
    <property type="entry name" value="Terpenoid cyclases/Protein prenyltransferases"/>
    <property type="match status" value="1"/>
</dbReference>
<evidence type="ECO:0000313" key="5">
    <source>
        <dbReference type="Proteomes" id="UP001196413"/>
    </source>
</evidence>
<evidence type="ECO:0000259" key="3">
    <source>
        <dbReference type="SMART" id="SM01360"/>
    </source>
</evidence>
<evidence type="ECO:0000256" key="1">
    <source>
        <dbReference type="ARBA" id="ARBA00022729"/>
    </source>
</evidence>
<sequence length="1391" mass="156220">MDSRSTLLNNCRGKTLLWISNVWIHIANGLWRDHIDISKCFMDGNHKATSILVQIRDRDTGDRSELSVAFDPLVPGFEIVPLRPAFSNNTKYILLMMQSISTPRGVELDVRFQCLGDVSRPSIQVKTTVGKVLSFDKPSNWDICRVIMIEASRQVGLLKSRKKSLMLPSISGVKSMEPSWIELHPSHSSYFVGERLLVTVPRNRANALSYIIICNLYSMPSSGHFEEDGSLTVIITQVMVGQCVLLVHSTDGRRATDMIEFNVEEKCQVSILSTSDSIKPAESVTLTLNGHPHGIALVRAIDDRLNTFTSEQNGKRRRSWDFLLFHQVQFGNSQAKAINFSMFDEVTRAIEQSCSSVASEYIKSFGTCPDATSSLSEISNFCLDIMISECLYPVEPTVAASNACDLRNPRGCDTDPSVVANQNGLDIRQYFYEVWLFDAVPLGPLGTVSRTVKAPDTVGRWSISSVFWTPGQRDLCAARRVVIASKKDVFMKIDLPKSVYLNETINAKVSVTAINPSRETKYTICLSEMSRKMCADLGSFGQLGEPGYSRVILSPSRPTDTKTFAIRFLDIGITSMTIIIRDEATFPGRHHCSIGEIRDIVKQKIRVAKRVETEELYKTVILDTSQPSNPVMNYAVDPSETPVDVFSVRDYRLIPAGDILVTHVHAHIPNPDIVYSFIIDISKFLPNNVVKRGGASRSQRSADYGRSFLSDILKALSVELYQFKRVKSKRYPDHRIVDNLKNRIGALLSDMFRFSDCKNESECGYAEYRSPRNPKERSIALTAISTSLLCEAAASRRLVCGSLRYLLQSLLKDWKEEDINLDELVDLEHFLDKQWFLKAFLLQVSRDCAAYECVKDDEAWFRLVSSFYLIDEEWKWDIRSLAAIAYMGTNATSEIMRIRMASIANGHSVPFWNAGSPLLSMKSKTTSFSDVNKARKRKSGDVLVNALGILAFISSGAEGRSVNWDPLANWLYEQQSPDGSFENTIDTYFASRALFEYRFRKVIMDKNASTLNVTVRCPVCEASYEVNVTKSATEIHIPTRARNLTFETHGRGKVMVGIRVIAQKRQRSRRGLSQDDPYPVRITIEQQRVFRGTLRQTVCLRVLTVIVKAVEITHGLYTGYSATSNSVEILPNSTSLSFVSPPTISSFAMHFVLDGFRHNEAQCYDIGVAEPNHNHEPLHLAPVAITARHPLYDVIGFVLISHPDQENAGQRTKREMANIGWEIDKHSFLTRYQRGIHYESIDTVCFQGGSCVCAESSCGVKCGLCNRDSSEDLKDLISNEDTFGALLRVLTMRRVLVNNSFYLHLTTEVREKQGGAKQKISDKLDVWLRDCNPRCNAISATHDDKFFIIGEAEALALDSFGKQHYVLRNVDRFERATSDCGVLSNLIILGS</sequence>
<feature type="domain" description="Alpha-2-macroglobulin" evidence="3">
    <location>
        <begin position="434"/>
        <end position="526"/>
    </location>
</feature>
<dbReference type="Gene3D" id="2.20.130.20">
    <property type="match status" value="1"/>
</dbReference>
<dbReference type="Gene3D" id="2.60.120.1540">
    <property type="match status" value="1"/>
</dbReference>
<dbReference type="Gene3D" id="2.60.40.690">
    <property type="entry name" value="Alpha-macroglobulin, receptor-binding domain"/>
    <property type="match status" value="1"/>
</dbReference>
<dbReference type="InterPro" id="IPR011625">
    <property type="entry name" value="A2M_N_BRD"/>
</dbReference>
<keyword evidence="1" id="KW-0732">Signal</keyword>
<organism evidence="4 5">
    <name type="scientific">Parelaphostrongylus tenuis</name>
    <name type="common">Meningeal worm</name>
    <dbReference type="NCBI Taxonomy" id="148309"/>
    <lineage>
        <taxon>Eukaryota</taxon>
        <taxon>Metazoa</taxon>
        <taxon>Ecdysozoa</taxon>
        <taxon>Nematoda</taxon>
        <taxon>Chromadorea</taxon>
        <taxon>Rhabditida</taxon>
        <taxon>Rhabditina</taxon>
        <taxon>Rhabditomorpha</taxon>
        <taxon>Strongyloidea</taxon>
        <taxon>Metastrongylidae</taxon>
        <taxon>Parelaphostrongylus</taxon>
    </lineage>
</organism>
<dbReference type="Pfam" id="PF00207">
    <property type="entry name" value="A2M"/>
    <property type="match status" value="1"/>
</dbReference>
<protein>
    <recommendedName>
        <fullName evidence="3">Alpha-2-macroglobulin domain-containing protein</fullName>
    </recommendedName>
</protein>
<evidence type="ECO:0000313" key="4">
    <source>
        <dbReference type="EMBL" id="KAJ1372600.1"/>
    </source>
</evidence>
<gene>
    <name evidence="4" type="ORF">KIN20_034791</name>
</gene>
<dbReference type="InterPro" id="IPR050473">
    <property type="entry name" value="A2M/Complement_sys"/>
</dbReference>
<dbReference type="Proteomes" id="UP001196413">
    <property type="component" value="Unassembled WGS sequence"/>
</dbReference>
<proteinExistence type="predicted"/>
<dbReference type="GO" id="GO:0004866">
    <property type="term" value="F:endopeptidase inhibitor activity"/>
    <property type="evidence" value="ECO:0007669"/>
    <property type="project" value="InterPro"/>
</dbReference>
<dbReference type="PANTHER" id="PTHR11412">
    <property type="entry name" value="MACROGLOBULIN / COMPLEMENT"/>
    <property type="match status" value="1"/>
</dbReference>
<name>A0AAD5RAS1_PARTN</name>
<dbReference type="InterPro" id="IPR008930">
    <property type="entry name" value="Terpenoid_cyclase/PrenylTrfase"/>
</dbReference>
<keyword evidence="2" id="KW-0882">Thioester bond</keyword>
<comment type="caution">
    <text evidence="4">The sequence shown here is derived from an EMBL/GenBank/DDBJ whole genome shotgun (WGS) entry which is preliminary data.</text>
</comment>
<dbReference type="SMART" id="SM01360">
    <property type="entry name" value="A2M"/>
    <property type="match status" value="1"/>
</dbReference>
<dbReference type="PANTHER" id="PTHR11412:SF136">
    <property type="entry name" value="CD109 ANTIGEN"/>
    <property type="match status" value="1"/>
</dbReference>
<evidence type="ECO:0000256" key="2">
    <source>
        <dbReference type="ARBA" id="ARBA00022966"/>
    </source>
</evidence>
<reference evidence="4" key="1">
    <citation type="submission" date="2021-06" db="EMBL/GenBank/DDBJ databases">
        <title>Parelaphostrongylus tenuis whole genome reference sequence.</title>
        <authorList>
            <person name="Garwood T.J."/>
            <person name="Larsen P.A."/>
            <person name="Fountain-Jones N.M."/>
            <person name="Garbe J.R."/>
            <person name="Macchietto M.G."/>
            <person name="Kania S.A."/>
            <person name="Gerhold R.W."/>
            <person name="Richards J.E."/>
            <person name="Wolf T.M."/>
        </authorList>
    </citation>
    <scope>NUCLEOTIDE SEQUENCE</scope>
    <source>
        <strain evidence="4">MNPRO001-30</strain>
        <tissue evidence="4">Meninges</tissue>
    </source>
</reference>
<dbReference type="InterPro" id="IPR001599">
    <property type="entry name" value="Macroglobln_a2"/>
</dbReference>
<dbReference type="Pfam" id="PF07703">
    <property type="entry name" value="A2M_BRD"/>
    <property type="match status" value="1"/>
</dbReference>
<dbReference type="Gene3D" id="1.50.10.20">
    <property type="match status" value="1"/>
</dbReference>